<dbReference type="SMART" id="SM00568">
    <property type="entry name" value="GRAM"/>
    <property type="match status" value="1"/>
</dbReference>
<evidence type="ECO:0000256" key="1">
    <source>
        <dbReference type="SAM" id="MobiDB-lite"/>
    </source>
</evidence>
<dbReference type="InterPro" id="IPR004182">
    <property type="entry name" value="GRAM"/>
</dbReference>
<accession>A0A6P7X0J0</accession>
<dbReference type="PANTHER" id="PTHR46973:SF1">
    <property type="entry name" value="GRAM DOMAIN-CONTAINING PROTEIN 2A"/>
    <property type="match status" value="1"/>
</dbReference>
<dbReference type="InterPro" id="IPR042624">
    <property type="entry name" value="RAMD2A"/>
</dbReference>
<evidence type="ECO:0000313" key="7">
    <source>
        <dbReference type="RefSeq" id="XP_030043672.1"/>
    </source>
</evidence>
<dbReference type="InterPro" id="IPR011993">
    <property type="entry name" value="PH-like_dom_sf"/>
</dbReference>
<dbReference type="GO" id="GO:0061817">
    <property type="term" value="P:endoplasmic reticulum-plasma membrane tethering"/>
    <property type="evidence" value="ECO:0007669"/>
    <property type="project" value="TreeGrafter"/>
</dbReference>
<dbReference type="GO" id="GO:2001256">
    <property type="term" value="P:regulation of store-operated calcium entry"/>
    <property type="evidence" value="ECO:0007669"/>
    <property type="project" value="TreeGrafter"/>
</dbReference>
<dbReference type="Pfam" id="PF02893">
    <property type="entry name" value="GRAM"/>
    <property type="match status" value="1"/>
</dbReference>
<gene>
    <name evidence="5 6 7" type="primary">GRAMD2A</name>
</gene>
<dbReference type="KEGG" id="muo:115458027"/>
<evidence type="ECO:0000313" key="6">
    <source>
        <dbReference type="RefSeq" id="XP_030043664.1"/>
    </source>
</evidence>
<keyword evidence="2" id="KW-0472">Membrane</keyword>
<dbReference type="GeneID" id="115458027"/>
<dbReference type="RefSeq" id="XP_030043656.1">
    <property type="nucleotide sequence ID" value="XM_030187796.1"/>
</dbReference>
<keyword evidence="2" id="KW-0812">Transmembrane</keyword>
<dbReference type="OrthoDB" id="2162691at2759"/>
<dbReference type="GO" id="GO:0005789">
    <property type="term" value="C:endoplasmic reticulum membrane"/>
    <property type="evidence" value="ECO:0007669"/>
    <property type="project" value="TreeGrafter"/>
</dbReference>
<name>A0A6P7X0J0_9AMPH</name>
<dbReference type="RefSeq" id="XP_030043664.1">
    <property type="nucleotide sequence ID" value="XM_030187804.1"/>
</dbReference>
<feature type="transmembrane region" description="Helical" evidence="2">
    <location>
        <begin position="255"/>
        <end position="277"/>
    </location>
</feature>
<evidence type="ECO:0000313" key="5">
    <source>
        <dbReference type="RefSeq" id="XP_030043656.1"/>
    </source>
</evidence>
<evidence type="ECO:0000313" key="4">
    <source>
        <dbReference type="Proteomes" id="UP000515156"/>
    </source>
</evidence>
<dbReference type="FunFam" id="2.30.29.30:FF:000086">
    <property type="entry name" value="GRAM domain-containing protein 2B isoform 2"/>
    <property type="match status" value="1"/>
</dbReference>
<evidence type="ECO:0000256" key="2">
    <source>
        <dbReference type="SAM" id="Phobius"/>
    </source>
</evidence>
<dbReference type="AlphaFoldDB" id="A0A6P7X0J0"/>
<dbReference type="PANTHER" id="PTHR46973">
    <property type="entry name" value="GRAM DOMAIN-CONTAINING PROTEIN 2A"/>
    <property type="match status" value="1"/>
</dbReference>
<feature type="region of interest" description="Disordered" evidence="1">
    <location>
        <begin position="211"/>
        <end position="244"/>
    </location>
</feature>
<organism evidence="4 6">
    <name type="scientific">Microcaecilia unicolor</name>
    <dbReference type="NCBI Taxonomy" id="1415580"/>
    <lineage>
        <taxon>Eukaryota</taxon>
        <taxon>Metazoa</taxon>
        <taxon>Chordata</taxon>
        <taxon>Craniata</taxon>
        <taxon>Vertebrata</taxon>
        <taxon>Euteleostomi</taxon>
        <taxon>Amphibia</taxon>
        <taxon>Gymnophiona</taxon>
        <taxon>Siphonopidae</taxon>
        <taxon>Microcaecilia</taxon>
    </lineage>
</organism>
<dbReference type="Gene3D" id="2.30.29.30">
    <property type="entry name" value="Pleckstrin-homology domain (PH domain)/Phosphotyrosine-binding domain (PTB)"/>
    <property type="match status" value="1"/>
</dbReference>
<dbReference type="GO" id="GO:0044232">
    <property type="term" value="C:organelle membrane contact site"/>
    <property type="evidence" value="ECO:0007669"/>
    <property type="project" value="TreeGrafter"/>
</dbReference>
<proteinExistence type="predicted"/>
<keyword evidence="4" id="KW-1185">Reference proteome</keyword>
<reference evidence="5 6" key="1">
    <citation type="submission" date="2025-04" db="UniProtKB">
        <authorList>
            <consortium name="RefSeq"/>
        </authorList>
    </citation>
    <scope>IDENTIFICATION</scope>
</reference>
<feature type="compositionally biased region" description="Low complexity" evidence="1">
    <location>
        <begin position="217"/>
        <end position="236"/>
    </location>
</feature>
<evidence type="ECO:0000259" key="3">
    <source>
        <dbReference type="SMART" id="SM00568"/>
    </source>
</evidence>
<dbReference type="CDD" id="cd13220">
    <property type="entry name" value="PH-GRAM_GRAMDC"/>
    <property type="match status" value="1"/>
</dbReference>
<dbReference type="GO" id="GO:0005546">
    <property type="term" value="F:phosphatidylinositol-4,5-bisphosphate binding"/>
    <property type="evidence" value="ECO:0007669"/>
    <property type="project" value="TreeGrafter"/>
</dbReference>
<dbReference type="RefSeq" id="XP_030043672.1">
    <property type="nucleotide sequence ID" value="XM_030187812.1"/>
</dbReference>
<dbReference type="CTD" id="196996"/>
<protein>
    <submittedName>
        <fullName evidence="5 6">GRAM domain-containing protein 2A</fullName>
    </submittedName>
</protein>
<dbReference type="Proteomes" id="UP000515156">
    <property type="component" value="Chromosome 1"/>
</dbReference>
<keyword evidence="2" id="KW-1133">Transmembrane helix</keyword>
<feature type="region of interest" description="Disordered" evidence="1">
    <location>
        <begin position="1"/>
        <end position="43"/>
    </location>
</feature>
<feature type="compositionally biased region" description="Polar residues" evidence="1">
    <location>
        <begin position="12"/>
        <end position="25"/>
    </location>
</feature>
<sequence>MYQSKKLEASSEAGSWNSLHSSVSLTEDPKEEENERGARELTPNKNNSLYHKLFKDLPVEENLLKAYSCALRKEILIQGRLYISRNWLCFYANLFGKDIKVVIPVVSVQLVKKHKTAGLLPNGLAISTTAGRKYIFVSLMSRDSVYEMLKTVCSHLQPSSKKSLSVREYIEEMDSVPLTEIAPEVKWRKQVLASVVPPLLDRDYECRSHRNPSIGLSTKESSFQSEKSSFSETTATTEEDPEPSFIPAELRPSEYLLLKLFVVLVCILVLSSFYLAFRIFHLEQQLIILQRNHFTRAQKRCVFSRSLH</sequence>
<feature type="domain" description="GRAM" evidence="3">
    <location>
        <begin position="48"/>
        <end position="115"/>
    </location>
</feature>